<name>A0A7R8WGE8_9CRUS</name>
<accession>A0A7R8WGE8</accession>
<gene>
    <name evidence="1" type="ORF">CTOB1V02_LOCUS6168</name>
</gene>
<sequence>MRDLIRRMAREEKELRQGMTSRRSELMHAQVDPWQDLEIEYKISSNYTVQVPTLFTEHDRNRKIFGSSKRGGSFASRLPRRLPVCSLPPGWMDAMGTDKPGVSTAPLISLLSLPYETGCCCQKERVDTCAGRTPEAENHFLRLGLLIRKRLHTGTWKTEMEWIPSFLSPDGFLMITVIVSHATSPVPCFLFRKTFSNRTDVLFTVSNLASILASILN</sequence>
<protein>
    <submittedName>
        <fullName evidence="1">Uncharacterized protein</fullName>
    </submittedName>
</protein>
<organism evidence="1">
    <name type="scientific">Cyprideis torosa</name>
    <dbReference type="NCBI Taxonomy" id="163714"/>
    <lineage>
        <taxon>Eukaryota</taxon>
        <taxon>Metazoa</taxon>
        <taxon>Ecdysozoa</taxon>
        <taxon>Arthropoda</taxon>
        <taxon>Crustacea</taxon>
        <taxon>Oligostraca</taxon>
        <taxon>Ostracoda</taxon>
        <taxon>Podocopa</taxon>
        <taxon>Podocopida</taxon>
        <taxon>Cytherocopina</taxon>
        <taxon>Cytheroidea</taxon>
        <taxon>Cytherideidae</taxon>
        <taxon>Cyprideis</taxon>
    </lineage>
</organism>
<dbReference type="EMBL" id="OB661465">
    <property type="protein sequence ID" value="CAD7228281.1"/>
    <property type="molecule type" value="Genomic_DNA"/>
</dbReference>
<proteinExistence type="predicted"/>
<reference evidence="1" key="1">
    <citation type="submission" date="2020-11" db="EMBL/GenBank/DDBJ databases">
        <authorList>
            <person name="Tran Van P."/>
        </authorList>
    </citation>
    <scope>NUCLEOTIDE SEQUENCE</scope>
</reference>
<dbReference type="AlphaFoldDB" id="A0A7R8WGE8"/>
<evidence type="ECO:0000313" key="1">
    <source>
        <dbReference type="EMBL" id="CAD7228281.1"/>
    </source>
</evidence>